<gene>
    <name evidence="2" type="ORF">GCM10012285_27910</name>
</gene>
<keyword evidence="3" id="KW-1185">Reference proteome</keyword>
<evidence type="ECO:0000313" key="3">
    <source>
        <dbReference type="Proteomes" id="UP000600080"/>
    </source>
</evidence>
<proteinExistence type="predicted"/>
<dbReference type="Proteomes" id="UP000600080">
    <property type="component" value="Unassembled WGS sequence"/>
</dbReference>
<evidence type="ECO:0008006" key="4">
    <source>
        <dbReference type="Google" id="ProtNLM"/>
    </source>
</evidence>
<organism evidence="2 3">
    <name type="scientific">Streptomyces kronopolitis</name>
    <dbReference type="NCBI Taxonomy" id="1612435"/>
    <lineage>
        <taxon>Bacteria</taxon>
        <taxon>Bacillati</taxon>
        <taxon>Actinomycetota</taxon>
        <taxon>Actinomycetes</taxon>
        <taxon>Kitasatosporales</taxon>
        <taxon>Streptomycetaceae</taxon>
        <taxon>Streptomyces</taxon>
    </lineage>
</organism>
<comment type="caution">
    <text evidence="2">The sequence shown here is derived from an EMBL/GenBank/DDBJ whole genome shotgun (WGS) entry which is preliminary data.</text>
</comment>
<feature type="region of interest" description="Disordered" evidence="1">
    <location>
        <begin position="1"/>
        <end position="32"/>
    </location>
</feature>
<dbReference type="EMBL" id="BMND01000009">
    <property type="protein sequence ID" value="GGN44864.1"/>
    <property type="molecule type" value="Genomic_DNA"/>
</dbReference>
<name>A0ABQ2JCN6_9ACTN</name>
<evidence type="ECO:0000256" key="1">
    <source>
        <dbReference type="SAM" id="MobiDB-lite"/>
    </source>
</evidence>
<protein>
    <recommendedName>
        <fullName evidence="4">Transposase</fullName>
    </recommendedName>
</protein>
<reference evidence="3" key="1">
    <citation type="journal article" date="2019" name="Int. J. Syst. Evol. Microbiol.">
        <title>The Global Catalogue of Microorganisms (GCM) 10K type strain sequencing project: providing services to taxonomists for standard genome sequencing and annotation.</title>
        <authorList>
            <consortium name="The Broad Institute Genomics Platform"/>
            <consortium name="The Broad Institute Genome Sequencing Center for Infectious Disease"/>
            <person name="Wu L."/>
            <person name="Ma J."/>
        </authorList>
    </citation>
    <scope>NUCLEOTIDE SEQUENCE [LARGE SCALE GENOMIC DNA]</scope>
    <source>
        <strain evidence="3">CGMCC 4.7323</strain>
    </source>
</reference>
<feature type="compositionally biased region" description="Basic residues" evidence="1">
    <location>
        <begin position="14"/>
        <end position="23"/>
    </location>
</feature>
<sequence>MCSGGIEPLLPDRTRKRGGRRGPGHGDVTRLPDQWRGIATPYEKTATIYLAGLHIAGTFLLSAR</sequence>
<accession>A0ABQ2JCN6</accession>
<evidence type="ECO:0000313" key="2">
    <source>
        <dbReference type="EMBL" id="GGN44864.1"/>
    </source>
</evidence>